<accession>A0ABR3X197</accession>
<dbReference type="EMBL" id="JAZHXJ010000194">
    <property type="protein sequence ID" value="KAL1869457.1"/>
    <property type="molecule type" value="Genomic_DNA"/>
</dbReference>
<sequence>MDLHVSQALATRLRLITPPSSGDSPMVGLAGELHCRGLPMLSRIFDPAAVPSWIAASGPPRGNCQNAVEQNKRIKEAQFAEDSREPTEQEVEAIRQELRDARRHDEEQQRRRPGEHDSKPPHQKGTVDEEPQTTSQPDRSG</sequence>
<evidence type="ECO:0000313" key="2">
    <source>
        <dbReference type="EMBL" id="KAL1869457.1"/>
    </source>
</evidence>
<dbReference type="Proteomes" id="UP001586593">
    <property type="component" value="Unassembled WGS sequence"/>
</dbReference>
<evidence type="ECO:0000313" key="3">
    <source>
        <dbReference type="Proteomes" id="UP001586593"/>
    </source>
</evidence>
<comment type="caution">
    <text evidence="2">The sequence shown here is derived from an EMBL/GenBank/DDBJ whole genome shotgun (WGS) entry which is preliminary data.</text>
</comment>
<feature type="compositionally biased region" description="Polar residues" evidence="1">
    <location>
        <begin position="132"/>
        <end position="141"/>
    </location>
</feature>
<feature type="region of interest" description="Disordered" evidence="1">
    <location>
        <begin position="77"/>
        <end position="141"/>
    </location>
</feature>
<protein>
    <submittedName>
        <fullName evidence="2">Uncharacterized protein</fullName>
    </submittedName>
</protein>
<evidence type="ECO:0000256" key="1">
    <source>
        <dbReference type="SAM" id="MobiDB-lite"/>
    </source>
</evidence>
<name>A0ABR3X197_9PEZI</name>
<keyword evidence="3" id="KW-1185">Reference proteome</keyword>
<organism evidence="2 3">
    <name type="scientific">Phialemonium thermophilum</name>
    <dbReference type="NCBI Taxonomy" id="223376"/>
    <lineage>
        <taxon>Eukaryota</taxon>
        <taxon>Fungi</taxon>
        <taxon>Dikarya</taxon>
        <taxon>Ascomycota</taxon>
        <taxon>Pezizomycotina</taxon>
        <taxon>Sordariomycetes</taxon>
        <taxon>Sordariomycetidae</taxon>
        <taxon>Cephalothecales</taxon>
        <taxon>Cephalothecaceae</taxon>
        <taxon>Phialemonium</taxon>
    </lineage>
</organism>
<reference evidence="2 3" key="1">
    <citation type="journal article" date="2024" name="Commun. Biol.">
        <title>Comparative genomic analysis of thermophilic fungi reveals convergent evolutionary adaptations and gene losses.</title>
        <authorList>
            <person name="Steindorff A.S."/>
            <person name="Aguilar-Pontes M.V."/>
            <person name="Robinson A.J."/>
            <person name="Andreopoulos B."/>
            <person name="LaButti K."/>
            <person name="Kuo A."/>
            <person name="Mondo S."/>
            <person name="Riley R."/>
            <person name="Otillar R."/>
            <person name="Haridas S."/>
            <person name="Lipzen A."/>
            <person name="Grimwood J."/>
            <person name="Schmutz J."/>
            <person name="Clum A."/>
            <person name="Reid I.D."/>
            <person name="Moisan M.C."/>
            <person name="Butler G."/>
            <person name="Nguyen T.T.M."/>
            <person name="Dewar K."/>
            <person name="Conant G."/>
            <person name="Drula E."/>
            <person name="Henrissat B."/>
            <person name="Hansel C."/>
            <person name="Singer S."/>
            <person name="Hutchinson M.I."/>
            <person name="de Vries R.P."/>
            <person name="Natvig D.O."/>
            <person name="Powell A.J."/>
            <person name="Tsang A."/>
            <person name="Grigoriev I.V."/>
        </authorList>
    </citation>
    <scope>NUCLEOTIDE SEQUENCE [LARGE SCALE GENOMIC DNA]</scope>
    <source>
        <strain evidence="2 3">ATCC 24622</strain>
    </source>
</reference>
<proteinExistence type="predicted"/>
<gene>
    <name evidence="2" type="ORF">VTK73DRAFT_3102</name>
</gene>
<feature type="compositionally biased region" description="Basic and acidic residues" evidence="1">
    <location>
        <begin position="77"/>
        <end position="120"/>
    </location>
</feature>